<comment type="caution">
    <text evidence="1">The sequence shown here is derived from an EMBL/GenBank/DDBJ whole genome shotgun (WGS) entry which is preliminary data.</text>
</comment>
<evidence type="ECO:0000313" key="1">
    <source>
        <dbReference type="EMBL" id="MEQ3346898.1"/>
    </source>
</evidence>
<gene>
    <name evidence="1" type="ORF">AAA073_05560</name>
</gene>
<proteinExistence type="predicted"/>
<name>A0ABV1J174_9FIRM</name>
<organism evidence="1 2">
    <name type="scientific">Peptoniphilus senegalensis</name>
    <dbReference type="NCBI Taxonomy" id="1465757"/>
    <lineage>
        <taxon>Bacteria</taxon>
        <taxon>Bacillati</taxon>
        <taxon>Bacillota</taxon>
        <taxon>Tissierellia</taxon>
        <taxon>Tissierellales</taxon>
        <taxon>Peptoniphilaceae</taxon>
        <taxon>Peptoniphilus</taxon>
    </lineage>
</organism>
<dbReference type="InterPro" id="IPR046900">
    <property type="entry name" value="ABC-3C_MC7"/>
</dbReference>
<dbReference type="RefSeq" id="WP_349188778.1">
    <property type="nucleotide sequence ID" value="NZ_JBBNPP010000008.1"/>
</dbReference>
<reference evidence="1 2" key="1">
    <citation type="submission" date="2024-04" db="EMBL/GenBank/DDBJ databases">
        <title>Human intestinal bacterial collection.</title>
        <authorList>
            <person name="Pauvert C."/>
            <person name="Hitch T.C.A."/>
            <person name="Clavel T."/>
        </authorList>
    </citation>
    <scope>NUCLEOTIDE SEQUENCE [LARGE SCALE GENOMIC DNA]</scope>
    <source>
        <strain evidence="1 2">CLA-SR-H019</strain>
    </source>
</reference>
<protein>
    <submittedName>
        <fullName evidence="1">ABC-three component system middle component 7</fullName>
    </submittedName>
</protein>
<evidence type="ECO:0000313" key="2">
    <source>
        <dbReference type="Proteomes" id="UP001491691"/>
    </source>
</evidence>
<accession>A0ABV1J174</accession>
<dbReference type="EMBL" id="JBBNPP010000008">
    <property type="protein sequence ID" value="MEQ3346898.1"/>
    <property type="molecule type" value="Genomic_DNA"/>
</dbReference>
<keyword evidence="2" id="KW-1185">Reference proteome</keyword>
<sequence>MRFPRKVTSYKESTIALFPVVLTQLEKKNFTPSELYKKVKNKVSGVQEYLEILDCLYALGKIELKGEVLHYVERDILQ</sequence>
<dbReference type="Proteomes" id="UP001491691">
    <property type="component" value="Unassembled WGS sequence"/>
</dbReference>
<dbReference type="Pfam" id="PF20292">
    <property type="entry name" value="MC7"/>
    <property type="match status" value="1"/>
</dbReference>